<evidence type="ECO:0000256" key="3">
    <source>
        <dbReference type="ARBA" id="ARBA00022729"/>
    </source>
</evidence>
<dbReference type="PRINTS" id="PR00336">
    <property type="entry name" value="LYSASSOCTDMP"/>
</dbReference>
<keyword evidence="3 10" id="KW-0732">Signal</keyword>
<dbReference type="InterPro" id="IPR048528">
    <property type="entry name" value="Lamp2-like_luminal"/>
</dbReference>
<feature type="chain" id="PRO_5028461249" evidence="10">
    <location>
        <begin position="20"/>
        <end position="438"/>
    </location>
</feature>
<dbReference type="PROSITE" id="PS51407">
    <property type="entry name" value="LAMP_3"/>
    <property type="match status" value="1"/>
</dbReference>
<reference evidence="13" key="1">
    <citation type="submission" date="2025-08" db="UniProtKB">
        <authorList>
            <consortium name="RefSeq"/>
        </authorList>
    </citation>
    <scope>IDENTIFICATION</scope>
</reference>
<dbReference type="Gene3D" id="2.40.160.110">
    <property type="match status" value="1"/>
</dbReference>
<keyword evidence="12" id="KW-1185">Reference proteome</keyword>
<evidence type="ECO:0000256" key="10">
    <source>
        <dbReference type="SAM" id="SignalP"/>
    </source>
</evidence>
<keyword evidence="7" id="KW-0325">Glycoprotein</keyword>
<proteinExistence type="inferred from homology"/>
<dbReference type="Proteomes" id="UP000515159">
    <property type="component" value="Chromosome 9"/>
</dbReference>
<dbReference type="PANTHER" id="PTHR11506">
    <property type="entry name" value="LYSOSOME-ASSOCIATED MEMBRANE GLYCOPROTEIN"/>
    <property type="match status" value="1"/>
</dbReference>
<keyword evidence="2 8" id="KW-0812">Transmembrane</keyword>
<keyword evidence="4" id="KW-0967">Endosome</keyword>
<dbReference type="GO" id="GO:0072594">
    <property type="term" value="P:establishment of protein localization to organelle"/>
    <property type="evidence" value="ECO:0007669"/>
    <property type="project" value="TreeGrafter"/>
</dbReference>
<dbReference type="InParanoid" id="A0A6P8S8N5"/>
<evidence type="ECO:0000256" key="2">
    <source>
        <dbReference type="ARBA" id="ARBA00022692"/>
    </source>
</evidence>
<feature type="transmembrane region" description="Helical" evidence="9">
    <location>
        <begin position="404"/>
        <end position="427"/>
    </location>
</feature>
<protein>
    <submittedName>
        <fullName evidence="13">Lysosome-associated membrane glycoprotein 3 isoform X1</fullName>
    </submittedName>
</protein>
<dbReference type="PANTHER" id="PTHR11506:SF30">
    <property type="entry name" value="LYSOSOME-ASSOCIATED MEMBRANE GLYCOPROTEIN 3"/>
    <property type="match status" value="1"/>
</dbReference>
<evidence type="ECO:0000256" key="4">
    <source>
        <dbReference type="ARBA" id="ARBA00022753"/>
    </source>
</evidence>
<evidence type="ECO:0000256" key="5">
    <source>
        <dbReference type="ARBA" id="ARBA00022989"/>
    </source>
</evidence>
<keyword evidence="6 8" id="KW-0472">Membrane</keyword>
<evidence type="ECO:0000313" key="13">
    <source>
        <dbReference type="RefSeq" id="XP_033814352.1"/>
    </source>
</evidence>
<evidence type="ECO:0000259" key="11">
    <source>
        <dbReference type="Pfam" id="PF01299"/>
    </source>
</evidence>
<dbReference type="GO" id="GO:0005886">
    <property type="term" value="C:plasma membrane"/>
    <property type="evidence" value="ECO:0007669"/>
    <property type="project" value="TreeGrafter"/>
</dbReference>
<dbReference type="GeneID" id="117366717"/>
<comment type="similarity">
    <text evidence="8">Belongs to the LAMP family.</text>
</comment>
<evidence type="ECO:0000256" key="1">
    <source>
        <dbReference type="ARBA" id="ARBA00004530"/>
    </source>
</evidence>
<accession>A0A6P8S8N5</accession>
<dbReference type="GO" id="GO:0031902">
    <property type="term" value="C:late endosome membrane"/>
    <property type="evidence" value="ECO:0007669"/>
    <property type="project" value="TreeGrafter"/>
</dbReference>
<feature type="domain" description="Lysosome-associated membrane glycoprotein 2-like luminal" evidence="11">
    <location>
        <begin position="247"/>
        <end position="385"/>
    </location>
</feature>
<dbReference type="InterPro" id="IPR002000">
    <property type="entry name" value="Lysosome-assoc_membr_glycop"/>
</dbReference>
<name>A0A6P8S8N5_GEOSA</name>
<dbReference type="GO" id="GO:0005765">
    <property type="term" value="C:lysosomal membrane"/>
    <property type="evidence" value="ECO:0007669"/>
    <property type="project" value="UniProtKB-SubCell"/>
</dbReference>
<gene>
    <name evidence="13" type="primary">LAMP3</name>
</gene>
<evidence type="ECO:0000256" key="7">
    <source>
        <dbReference type="ARBA" id="ARBA00023180"/>
    </source>
</evidence>
<dbReference type="CTD" id="27074"/>
<evidence type="ECO:0000256" key="6">
    <source>
        <dbReference type="ARBA" id="ARBA00023136"/>
    </source>
</evidence>
<dbReference type="AlphaFoldDB" id="A0A6P8S8N5"/>
<comment type="caution">
    <text evidence="8">Lacks conserved residue(s) required for the propagation of feature annotation.</text>
</comment>
<keyword evidence="5 9" id="KW-1133">Transmembrane helix</keyword>
<feature type="signal peptide" evidence="10">
    <location>
        <begin position="1"/>
        <end position="19"/>
    </location>
</feature>
<evidence type="ECO:0000256" key="9">
    <source>
        <dbReference type="SAM" id="Phobius"/>
    </source>
</evidence>
<keyword evidence="8" id="KW-0458">Lysosome</keyword>
<evidence type="ECO:0000256" key="8">
    <source>
        <dbReference type="PROSITE-ProRule" id="PRU00740"/>
    </source>
</evidence>
<feature type="disulfide bond" evidence="8">
    <location>
        <begin position="359"/>
        <end position="396"/>
    </location>
</feature>
<comment type="subcellular location">
    <subcellularLocation>
        <location evidence="1">Endosome membrane</location>
        <topology evidence="1">Single-pass type I membrane protein</topology>
    </subcellularLocation>
    <subcellularLocation>
        <location evidence="8">Lysosome membrane</location>
        <topology evidence="8">Single-pass type I membrane protein</topology>
    </subcellularLocation>
</comment>
<evidence type="ECO:0000313" key="12">
    <source>
        <dbReference type="Proteomes" id="UP000515159"/>
    </source>
</evidence>
<dbReference type="Pfam" id="PF01299">
    <property type="entry name" value="Lamp2-like_luminal"/>
    <property type="match status" value="1"/>
</dbReference>
<dbReference type="OrthoDB" id="9428839at2759"/>
<sequence length="438" mass="47782">MDGFAALELILAFSAFVTCNFNTEAREKLESIQNSAEFLPSTNHTTLSTMTEMTVTTIYTTSNFIHHTHSIKPPSTAVITIGNTTHHNPSIVTTTPTANTTHSHVTGNTTQHNLSIATTTLTANTTHSHITGNTTQHNLSIATTTPTANTTRSHVTGNTTQHNLSIATTTPTANTTLSHVTGNTTQHNLSIATTTPTANTTHSHITGNTTPHNHSIVTTTPAANITVLTTRETVGPTLSPIPSPPPVLNYSVKWPNSSAICIQASMGLELIVLSSNKEQYFNIERDGTTSTGTCGEDKSNLNITFNKGFIGITFEKSEDSYYISEIEALLKLSPQGVLYYGKKTNQQLFKTWLGYSFKCASKQTVMLADSLQFRTIKTQLQAFSINDNKFGKEEECFTDRSNKIGPFLVALSIMGLVLIVLVVYLIARRKRMRGYEHI</sequence>
<organism evidence="12 13">
    <name type="scientific">Geotrypetes seraphini</name>
    <name type="common">Gaboon caecilian</name>
    <name type="synonym">Caecilia seraphini</name>
    <dbReference type="NCBI Taxonomy" id="260995"/>
    <lineage>
        <taxon>Eukaryota</taxon>
        <taxon>Metazoa</taxon>
        <taxon>Chordata</taxon>
        <taxon>Craniata</taxon>
        <taxon>Vertebrata</taxon>
        <taxon>Euteleostomi</taxon>
        <taxon>Amphibia</taxon>
        <taxon>Gymnophiona</taxon>
        <taxon>Geotrypetes</taxon>
    </lineage>
</organism>
<dbReference type="RefSeq" id="XP_033814352.1">
    <property type="nucleotide sequence ID" value="XM_033958461.1"/>
</dbReference>
<dbReference type="KEGG" id="gsh:117366717"/>
<keyword evidence="8" id="KW-1015">Disulfide bond</keyword>